<evidence type="ECO:0000256" key="2">
    <source>
        <dbReference type="ARBA" id="ARBA00004688"/>
    </source>
</evidence>
<dbReference type="PANTHER" id="PTHR21225:SF10">
    <property type="entry name" value="PHOSPHO-2-DEHYDRO-3-DEOXYHEPTONATE ALDOLASE, TYR-SENSITIVE"/>
    <property type="match status" value="1"/>
</dbReference>
<name>A0A521EY47_SACCC</name>
<reference evidence="10 11" key="1">
    <citation type="submission" date="2017-05" db="EMBL/GenBank/DDBJ databases">
        <authorList>
            <person name="Varghese N."/>
            <person name="Submissions S."/>
        </authorList>
    </citation>
    <scope>NUCLEOTIDE SEQUENCE [LARGE SCALE GENOMIC DNA]</scope>
    <source>
        <strain evidence="10 11">DSM 27040</strain>
    </source>
</reference>
<dbReference type="OrthoDB" id="9807331at2"/>
<evidence type="ECO:0000256" key="4">
    <source>
        <dbReference type="ARBA" id="ARBA00022605"/>
    </source>
</evidence>
<dbReference type="GO" id="GO:0003849">
    <property type="term" value="F:3-deoxy-7-phosphoheptulonate synthase activity"/>
    <property type="evidence" value="ECO:0007669"/>
    <property type="project" value="UniProtKB-EC"/>
</dbReference>
<dbReference type="Gene3D" id="3.20.20.70">
    <property type="entry name" value="Aldolase class I"/>
    <property type="match status" value="1"/>
</dbReference>
<evidence type="ECO:0000259" key="9">
    <source>
        <dbReference type="Pfam" id="PF00793"/>
    </source>
</evidence>
<keyword evidence="6 8" id="KW-0057">Aromatic amino acid biosynthesis</keyword>
<dbReference type="InterPro" id="IPR006219">
    <property type="entry name" value="DAHP_synth_1"/>
</dbReference>
<dbReference type="SUPFAM" id="SSF51569">
    <property type="entry name" value="Aldolase"/>
    <property type="match status" value="1"/>
</dbReference>
<protein>
    <recommendedName>
        <fullName evidence="8">Phospho-2-dehydro-3-deoxyheptonate aldolase</fullName>
        <ecNumber evidence="8">2.5.1.54</ecNumber>
    </recommendedName>
</protein>
<dbReference type="GO" id="GO:0005737">
    <property type="term" value="C:cytoplasm"/>
    <property type="evidence" value="ECO:0007669"/>
    <property type="project" value="TreeGrafter"/>
</dbReference>
<comment type="catalytic activity">
    <reaction evidence="7 8">
        <text>D-erythrose 4-phosphate + phosphoenolpyruvate + H2O = 7-phospho-2-dehydro-3-deoxy-D-arabino-heptonate + phosphate</text>
        <dbReference type="Rhea" id="RHEA:14717"/>
        <dbReference type="ChEBI" id="CHEBI:15377"/>
        <dbReference type="ChEBI" id="CHEBI:16897"/>
        <dbReference type="ChEBI" id="CHEBI:43474"/>
        <dbReference type="ChEBI" id="CHEBI:58394"/>
        <dbReference type="ChEBI" id="CHEBI:58702"/>
        <dbReference type="EC" id="2.5.1.54"/>
    </reaction>
</comment>
<dbReference type="RefSeq" id="WP_142534574.1">
    <property type="nucleotide sequence ID" value="NZ_FXTB01000011.1"/>
</dbReference>
<dbReference type="InterPro" id="IPR013785">
    <property type="entry name" value="Aldolase_TIM"/>
</dbReference>
<keyword evidence="11" id="KW-1185">Reference proteome</keyword>
<dbReference type="AlphaFoldDB" id="A0A521EY47"/>
<sequence>MTDKRIENINVSAEQTIITPNKLKELYPLNETMIDTIVAGQQTTKNILLGKDKRILVVVGPCSIHDVQAAKEYAQKLKRLSNELKDSLYLIMRVYFEKPRTTVGWQGLINDPYLNNSCELEEGLKQARELLCFIAELGLPVASEALDIVTPQYIQDLVSWTAIGARTTESQSHRKMASGLSSVVGFKNGTDGNIDIAINALESVASPHNFISINPEGQVAVVKTKGNTNTHIILRGGKAPNYDVASVRDYENKLQKLGLPRRIMIDCSHANSFKKASNQSLVLKSVEDQLLAGNTSIFGLMIESNLHGGKQKIPQDLSSLKYGVSVTDDCLAWEETEEMLKQFANNIAPLYSA</sequence>
<evidence type="ECO:0000313" key="11">
    <source>
        <dbReference type="Proteomes" id="UP000319040"/>
    </source>
</evidence>
<evidence type="ECO:0000256" key="8">
    <source>
        <dbReference type="PIRNR" id="PIRNR001361"/>
    </source>
</evidence>
<dbReference type="GO" id="GO:0042802">
    <property type="term" value="F:identical protein binding"/>
    <property type="evidence" value="ECO:0007669"/>
    <property type="project" value="UniProtKB-ARBA"/>
</dbReference>
<dbReference type="EC" id="2.5.1.54" evidence="8"/>
<dbReference type="PANTHER" id="PTHR21225">
    <property type="entry name" value="PHOSPHO-2-DEHYDRO-3-DEOXYHEPTONATE ALDOLASE DAHP SYNTHETASE"/>
    <property type="match status" value="1"/>
</dbReference>
<feature type="domain" description="DAHP synthetase I/KDSA" evidence="9">
    <location>
        <begin position="43"/>
        <end position="340"/>
    </location>
</feature>
<dbReference type="EMBL" id="FXTB01000011">
    <property type="protein sequence ID" value="SMO88080.1"/>
    <property type="molecule type" value="Genomic_DNA"/>
</dbReference>
<comment type="pathway">
    <text evidence="2 8">Metabolic intermediate biosynthesis; chorismate biosynthesis; chorismate from D-erythrose 4-phosphate and phosphoenolpyruvate: step 1/7.</text>
</comment>
<dbReference type="GO" id="GO:0009423">
    <property type="term" value="P:chorismate biosynthetic process"/>
    <property type="evidence" value="ECO:0007669"/>
    <property type="project" value="UniProtKB-UniPathway"/>
</dbReference>
<dbReference type="UniPathway" id="UPA00053">
    <property type="reaction ID" value="UER00084"/>
</dbReference>
<evidence type="ECO:0000256" key="5">
    <source>
        <dbReference type="ARBA" id="ARBA00022679"/>
    </source>
</evidence>
<evidence type="ECO:0000313" key="10">
    <source>
        <dbReference type="EMBL" id="SMO88080.1"/>
    </source>
</evidence>
<dbReference type="FunFam" id="3.20.20.70:FF:000005">
    <property type="entry name" value="Phospho-2-dehydro-3-deoxyheptonate aldolase"/>
    <property type="match status" value="1"/>
</dbReference>
<proteinExistence type="inferred from homology"/>
<dbReference type="NCBIfam" id="NF009395">
    <property type="entry name" value="PRK12755.1"/>
    <property type="match status" value="1"/>
</dbReference>
<evidence type="ECO:0000256" key="1">
    <source>
        <dbReference type="ARBA" id="ARBA00003726"/>
    </source>
</evidence>
<dbReference type="GO" id="GO:0008652">
    <property type="term" value="P:amino acid biosynthetic process"/>
    <property type="evidence" value="ECO:0007669"/>
    <property type="project" value="UniProtKB-KW"/>
</dbReference>
<evidence type="ECO:0000256" key="6">
    <source>
        <dbReference type="ARBA" id="ARBA00023141"/>
    </source>
</evidence>
<evidence type="ECO:0000256" key="7">
    <source>
        <dbReference type="ARBA" id="ARBA00047508"/>
    </source>
</evidence>
<comment type="similarity">
    <text evidence="3 8">Belongs to the class-I DAHP synthase family.</text>
</comment>
<dbReference type="GO" id="GO:0009073">
    <property type="term" value="P:aromatic amino acid family biosynthetic process"/>
    <property type="evidence" value="ECO:0007669"/>
    <property type="project" value="UniProtKB-KW"/>
</dbReference>
<accession>A0A521EY47</accession>
<dbReference type="Pfam" id="PF00793">
    <property type="entry name" value="DAHP_synth_1"/>
    <property type="match status" value="1"/>
</dbReference>
<gene>
    <name evidence="10" type="ORF">SAMN06265379_111129</name>
</gene>
<dbReference type="InterPro" id="IPR006218">
    <property type="entry name" value="DAHP1/KDSA"/>
</dbReference>
<keyword evidence="5 8" id="KW-0808">Transferase</keyword>
<dbReference type="PIRSF" id="PIRSF001361">
    <property type="entry name" value="DAHP_synthase"/>
    <property type="match status" value="1"/>
</dbReference>
<dbReference type="NCBIfam" id="TIGR00034">
    <property type="entry name" value="aroFGH"/>
    <property type="match status" value="1"/>
</dbReference>
<dbReference type="Proteomes" id="UP000319040">
    <property type="component" value="Unassembled WGS sequence"/>
</dbReference>
<keyword evidence="4 8" id="KW-0028">Amino-acid biosynthesis</keyword>
<comment type="function">
    <text evidence="1 8">Stereospecific condensation of phosphoenolpyruvate (PEP) and D-erythrose-4-phosphate (E4P) giving rise to 3-deoxy-D-arabino-heptulosonate-7-phosphate (DAHP).</text>
</comment>
<organism evidence="10 11">
    <name type="scientific">Saccharicrinis carchari</name>
    <dbReference type="NCBI Taxonomy" id="1168039"/>
    <lineage>
        <taxon>Bacteria</taxon>
        <taxon>Pseudomonadati</taxon>
        <taxon>Bacteroidota</taxon>
        <taxon>Bacteroidia</taxon>
        <taxon>Marinilabiliales</taxon>
        <taxon>Marinilabiliaceae</taxon>
        <taxon>Saccharicrinis</taxon>
    </lineage>
</organism>
<evidence type="ECO:0000256" key="3">
    <source>
        <dbReference type="ARBA" id="ARBA00007985"/>
    </source>
</evidence>